<dbReference type="SMART" id="SM00355">
    <property type="entry name" value="ZnF_C2H2"/>
    <property type="match status" value="1"/>
</dbReference>
<dbReference type="PANTHER" id="PTHR47591:SF13">
    <property type="entry name" value="OS02G0293900 PROTEIN"/>
    <property type="match status" value="1"/>
</dbReference>
<dbReference type="OrthoDB" id="624437at2759"/>
<keyword evidence="1" id="KW-0862">Zinc</keyword>
<protein>
    <recommendedName>
        <fullName evidence="2">C2H2-type domain-containing protein</fullName>
    </recommendedName>
</protein>
<dbReference type="GO" id="GO:0008270">
    <property type="term" value="F:zinc ion binding"/>
    <property type="evidence" value="ECO:0007669"/>
    <property type="project" value="UniProtKB-KW"/>
</dbReference>
<gene>
    <name evidence="3" type="ORF">HPP92_003504</name>
</gene>
<evidence type="ECO:0000313" key="4">
    <source>
        <dbReference type="Proteomes" id="UP000636800"/>
    </source>
</evidence>
<dbReference type="PROSITE" id="PS50157">
    <property type="entry name" value="ZINC_FINGER_C2H2_2"/>
    <property type="match status" value="1"/>
</dbReference>
<sequence length="214" mass="23717">MNDIAASTRRPLHSHYHFHGILPPPPLPQPLPPPLPRFPTLLPPPLPLPLPMASGKPRARRRFGDSIPGPPNATPPCTECGKRFASWKALFGHMRCHPERQWRGITPPDQFRPHGALFTPEEYQVAATLLLLAKGHASAADGSIKGPEGEIGRRRRRRRRWEKRIGEGFYGCASSLPPASPFEESCLLDLNSPPPLDNGEDGWSQQVLDLKLAI</sequence>
<reference evidence="3 4" key="1">
    <citation type="journal article" date="2020" name="Nat. Food">
        <title>A phased Vanilla planifolia genome enables genetic improvement of flavour and production.</title>
        <authorList>
            <person name="Hasing T."/>
            <person name="Tang H."/>
            <person name="Brym M."/>
            <person name="Khazi F."/>
            <person name="Huang T."/>
            <person name="Chambers A.H."/>
        </authorList>
    </citation>
    <scope>NUCLEOTIDE SEQUENCE [LARGE SCALE GENOMIC DNA]</scope>
    <source>
        <tissue evidence="3">Leaf</tissue>
    </source>
</reference>
<dbReference type="InterPro" id="IPR013087">
    <property type="entry name" value="Znf_C2H2_type"/>
</dbReference>
<comment type="caution">
    <text evidence="3">The sequence shown here is derived from an EMBL/GenBank/DDBJ whole genome shotgun (WGS) entry which is preliminary data.</text>
</comment>
<organism evidence="3 4">
    <name type="scientific">Vanilla planifolia</name>
    <name type="common">Vanilla</name>
    <dbReference type="NCBI Taxonomy" id="51239"/>
    <lineage>
        <taxon>Eukaryota</taxon>
        <taxon>Viridiplantae</taxon>
        <taxon>Streptophyta</taxon>
        <taxon>Embryophyta</taxon>
        <taxon>Tracheophyta</taxon>
        <taxon>Spermatophyta</taxon>
        <taxon>Magnoliopsida</taxon>
        <taxon>Liliopsida</taxon>
        <taxon>Asparagales</taxon>
        <taxon>Orchidaceae</taxon>
        <taxon>Vanilloideae</taxon>
        <taxon>Vanilleae</taxon>
        <taxon>Vanilla</taxon>
    </lineage>
</organism>
<dbReference type="SUPFAM" id="SSF57667">
    <property type="entry name" value="beta-beta-alpha zinc fingers"/>
    <property type="match status" value="1"/>
</dbReference>
<keyword evidence="1" id="KW-0479">Metal-binding</keyword>
<dbReference type="PANTHER" id="PTHR47591">
    <property type="entry name" value="ZINC FINGER PROTEIN ZAT2-RELATED"/>
    <property type="match status" value="1"/>
</dbReference>
<keyword evidence="1" id="KW-0863">Zinc-finger</keyword>
<evidence type="ECO:0000259" key="2">
    <source>
        <dbReference type="PROSITE" id="PS50157"/>
    </source>
</evidence>
<dbReference type="EMBL" id="JADCNL010000001">
    <property type="protein sequence ID" value="KAG0498813.1"/>
    <property type="molecule type" value="Genomic_DNA"/>
</dbReference>
<keyword evidence="4" id="KW-1185">Reference proteome</keyword>
<evidence type="ECO:0000256" key="1">
    <source>
        <dbReference type="PROSITE-ProRule" id="PRU00042"/>
    </source>
</evidence>
<proteinExistence type="predicted"/>
<feature type="domain" description="C2H2-type" evidence="2">
    <location>
        <begin position="75"/>
        <end position="102"/>
    </location>
</feature>
<accession>A0A835S7L8</accession>
<dbReference type="Pfam" id="PF13912">
    <property type="entry name" value="zf-C2H2_6"/>
    <property type="match status" value="1"/>
</dbReference>
<dbReference type="AlphaFoldDB" id="A0A835S7L8"/>
<evidence type="ECO:0000313" key="3">
    <source>
        <dbReference type="EMBL" id="KAG0498813.1"/>
    </source>
</evidence>
<dbReference type="InterPro" id="IPR036236">
    <property type="entry name" value="Znf_C2H2_sf"/>
</dbReference>
<dbReference type="PROSITE" id="PS00028">
    <property type="entry name" value="ZINC_FINGER_C2H2_1"/>
    <property type="match status" value="1"/>
</dbReference>
<dbReference type="Proteomes" id="UP000636800">
    <property type="component" value="Chromosome 1"/>
</dbReference>
<name>A0A835S7L8_VANPL</name>